<evidence type="ECO:0000259" key="7">
    <source>
        <dbReference type="PROSITE" id="PS51186"/>
    </source>
</evidence>
<evidence type="ECO:0000256" key="2">
    <source>
        <dbReference type="ARBA" id="ARBA00022741"/>
    </source>
</evidence>
<evidence type="ECO:0000256" key="5">
    <source>
        <dbReference type="PROSITE-ProRule" id="PRU00409"/>
    </source>
</evidence>
<dbReference type="InterPro" id="IPR000182">
    <property type="entry name" value="GNAT_dom"/>
</dbReference>
<dbReference type="Gene3D" id="3.40.50.720">
    <property type="entry name" value="NAD(P)-binding Rossmann-like Domain"/>
    <property type="match status" value="1"/>
</dbReference>
<name>A0A517NZZ8_9BACT</name>
<organism evidence="8 9">
    <name type="scientific">Stieleria marina</name>
    <dbReference type="NCBI Taxonomy" id="1930275"/>
    <lineage>
        <taxon>Bacteria</taxon>
        <taxon>Pseudomonadati</taxon>
        <taxon>Planctomycetota</taxon>
        <taxon>Planctomycetia</taxon>
        <taxon>Pirellulales</taxon>
        <taxon>Pirellulaceae</taxon>
        <taxon>Stieleria</taxon>
    </lineage>
</organism>
<dbReference type="InterPro" id="IPR011761">
    <property type="entry name" value="ATP-grasp"/>
</dbReference>
<dbReference type="InterPro" id="IPR003781">
    <property type="entry name" value="CoA-bd"/>
</dbReference>
<dbReference type="InterPro" id="IPR016181">
    <property type="entry name" value="Acyl_CoA_acyltransferase"/>
</dbReference>
<dbReference type="PANTHER" id="PTHR43334">
    <property type="entry name" value="ACETATE--COA LIGASE [ADP-FORMING]"/>
    <property type="match status" value="1"/>
</dbReference>
<evidence type="ECO:0000259" key="6">
    <source>
        <dbReference type="PROSITE" id="PS50975"/>
    </source>
</evidence>
<dbReference type="EC" id="6.2.1.5" evidence="8"/>
<dbReference type="Pfam" id="PF13607">
    <property type="entry name" value="Succ_CoA_lig"/>
    <property type="match status" value="1"/>
</dbReference>
<dbReference type="GO" id="GO:0004775">
    <property type="term" value="F:succinate-CoA ligase (ADP-forming) activity"/>
    <property type="evidence" value="ECO:0007669"/>
    <property type="project" value="UniProtKB-EC"/>
</dbReference>
<dbReference type="Proteomes" id="UP000319817">
    <property type="component" value="Chromosome"/>
</dbReference>
<dbReference type="Gene3D" id="3.40.50.261">
    <property type="entry name" value="Succinyl-CoA synthetase domains"/>
    <property type="match status" value="2"/>
</dbReference>
<evidence type="ECO:0000313" key="8">
    <source>
        <dbReference type="EMBL" id="QDT12700.1"/>
    </source>
</evidence>
<reference evidence="8 9" key="1">
    <citation type="submission" date="2019-02" db="EMBL/GenBank/DDBJ databases">
        <title>Deep-cultivation of Planctomycetes and their phenomic and genomic characterization uncovers novel biology.</title>
        <authorList>
            <person name="Wiegand S."/>
            <person name="Jogler M."/>
            <person name="Boedeker C."/>
            <person name="Pinto D."/>
            <person name="Vollmers J."/>
            <person name="Rivas-Marin E."/>
            <person name="Kohn T."/>
            <person name="Peeters S.H."/>
            <person name="Heuer A."/>
            <person name="Rast P."/>
            <person name="Oberbeckmann S."/>
            <person name="Bunk B."/>
            <person name="Jeske O."/>
            <person name="Meyerdierks A."/>
            <person name="Storesund J.E."/>
            <person name="Kallscheuer N."/>
            <person name="Luecker S."/>
            <person name="Lage O.M."/>
            <person name="Pohl T."/>
            <person name="Merkel B.J."/>
            <person name="Hornburger P."/>
            <person name="Mueller R.-W."/>
            <person name="Bruemmer F."/>
            <person name="Labrenz M."/>
            <person name="Spormann A.M."/>
            <person name="Op den Camp H."/>
            <person name="Overmann J."/>
            <person name="Amann R."/>
            <person name="Jetten M.S.M."/>
            <person name="Mascher T."/>
            <person name="Medema M.H."/>
            <person name="Devos D.P."/>
            <person name="Kaster A.-K."/>
            <person name="Ovreas L."/>
            <person name="Rohde M."/>
            <person name="Galperin M.Y."/>
            <person name="Jogler C."/>
        </authorList>
    </citation>
    <scope>NUCLEOTIDE SEQUENCE [LARGE SCALE GENOMIC DNA]</scope>
    <source>
        <strain evidence="8 9">K23_9</strain>
    </source>
</reference>
<dbReference type="GO" id="GO:0005524">
    <property type="term" value="F:ATP binding"/>
    <property type="evidence" value="ECO:0007669"/>
    <property type="project" value="UniProtKB-UniRule"/>
</dbReference>
<dbReference type="Pfam" id="PF13380">
    <property type="entry name" value="CoA_binding_2"/>
    <property type="match status" value="1"/>
</dbReference>
<dbReference type="OrthoDB" id="9807426at2"/>
<keyword evidence="2 5" id="KW-0547">Nucleotide-binding</keyword>
<evidence type="ECO:0000256" key="3">
    <source>
        <dbReference type="ARBA" id="ARBA00022840"/>
    </source>
</evidence>
<dbReference type="PROSITE" id="PS51186">
    <property type="entry name" value="GNAT"/>
    <property type="match status" value="1"/>
</dbReference>
<dbReference type="SUPFAM" id="SSF56059">
    <property type="entry name" value="Glutathione synthetase ATP-binding domain-like"/>
    <property type="match status" value="1"/>
</dbReference>
<keyword evidence="9" id="KW-1185">Reference proteome</keyword>
<protein>
    <submittedName>
        <fullName evidence="8">Succinyl-CoA ligase [ADP-forming] subunit alpha</fullName>
        <ecNumber evidence="8">6.2.1.5</ecNumber>
    </submittedName>
</protein>
<dbReference type="InterPro" id="IPR036291">
    <property type="entry name" value="NAD(P)-bd_dom_sf"/>
</dbReference>
<keyword evidence="3 5" id="KW-0067">ATP-binding</keyword>
<evidence type="ECO:0000313" key="9">
    <source>
        <dbReference type="Proteomes" id="UP000319817"/>
    </source>
</evidence>
<dbReference type="Pfam" id="PF00583">
    <property type="entry name" value="Acetyltransf_1"/>
    <property type="match status" value="1"/>
</dbReference>
<dbReference type="AlphaFoldDB" id="A0A517NZZ8"/>
<dbReference type="Gene3D" id="3.30.1490.20">
    <property type="entry name" value="ATP-grasp fold, A domain"/>
    <property type="match status" value="1"/>
</dbReference>
<proteinExistence type="inferred from homology"/>
<dbReference type="SUPFAM" id="SSF51735">
    <property type="entry name" value="NAD(P)-binding Rossmann-fold domains"/>
    <property type="match status" value="1"/>
</dbReference>
<dbReference type="InterPro" id="IPR016102">
    <property type="entry name" value="Succinyl-CoA_synth-like"/>
</dbReference>
<dbReference type="InterPro" id="IPR013815">
    <property type="entry name" value="ATP_grasp_subdomain_1"/>
</dbReference>
<dbReference type="Pfam" id="PF19045">
    <property type="entry name" value="Ligase_CoA_2"/>
    <property type="match status" value="1"/>
</dbReference>
<evidence type="ECO:0000256" key="1">
    <source>
        <dbReference type="ARBA" id="ARBA00022598"/>
    </source>
</evidence>
<feature type="domain" description="ATP-grasp" evidence="6">
    <location>
        <begin position="497"/>
        <end position="534"/>
    </location>
</feature>
<gene>
    <name evidence="8" type="primary">sucD_2</name>
    <name evidence="8" type="ORF">K239x_47120</name>
</gene>
<dbReference type="SMART" id="SM00881">
    <property type="entry name" value="CoA_binding"/>
    <property type="match status" value="1"/>
</dbReference>
<dbReference type="Pfam" id="PF13549">
    <property type="entry name" value="ATP-grasp_5"/>
    <property type="match status" value="1"/>
</dbReference>
<keyword evidence="1 8" id="KW-0436">Ligase</keyword>
<dbReference type="SUPFAM" id="SSF55729">
    <property type="entry name" value="Acyl-CoA N-acyltransferases (Nat)"/>
    <property type="match status" value="1"/>
</dbReference>
<dbReference type="GO" id="GO:0016747">
    <property type="term" value="F:acyltransferase activity, transferring groups other than amino-acyl groups"/>
    <property type="evidence" value="ECO:0007669"/>
    <property type="project" value="InterPro"/>
</dbReference>
<dbReference type="GO" id="GO:0043758">
    <property type="term" value="F:acetate-CoA ligase (ADP-forming) activity"/>
    <property type="evidence" value="ECO:0007669"/>
    <property type="project" value="InterPro"/>
</dbReference>
<dbReference type="SUPFAM" id="SSF52210">
    <property type="entry name" value="Succinyl-CoA synthetase domains"/>
    <property type="match status" value="2"/>
</dbReference>
<comment type="similarity">
    <text evidence="4">In the N-terminal section; belongs to the acetate CoA ligase alpha subunit family.</text>
</comment>
<dbReference type="InterPro" id="IPR032875">
    <property type="entry name" value="Succ_CoA_lig_flav_dom"/>
</dbReference>
<dbReference type="Gene3D" id="3.30.470.20">
    <property type="entry name" value="ATP-grasp fold, B domain"/>
    <property type="match status" value="1"/>
</dbReference>
<dbReference type="InterPro" id="IPR051538">
    <property type="entry name" value="Acyl-CoA_Synth/Transferase"/>
</dbReference>
<dbReference type="PROSITE" id="PS50975">
    <property type="entry name" value="ATP_GRASP"/>
    <property type="match status" value="1"/>
</dbReference>
<dbReference type="FunFam" id="3.30.1490.20:FF:000020">
    <property type="entry name" value="Protein lysine acetyltransferase"/>
    <property type="match status" value="1"/>
</dbReference>
<dbReference type="EMBL" id="CP036526">
    <property type="protein sequence ID" value="QDT12700.1"/>
    <property type="molecule type" value="Genomic_DNA"/>
</dbReference>
<dbReference type="PANTHER" id="PTHR43334:SF1">
    <property type="entry name" value="3-HYDROXYPROPIONATE--COA LIGASE [ADP-FORMING]"/>
    <property type="match status" value="1"/>
</dbReference>
<dbReference type="Gene3D" id="3.40.630.30">
    <property type="match status" value="1"/>
</dbReference>
<accession>A0A517NZZ8</accession>
<sequence>MPTRNLDRIFAPRSIAVIGASLRKSSVGQTVLKNLVEGGFQGQVYPVNPKYKSVDGKPCVGAVADIPGQVDLAVICTPAATVAGLVRQCGDAGIRGLVILSAGFREAGEEGKRLESEVALAARQYGGMRIIGPNCLGIMSPHHRLNASFASDAAPRGNVAFLSQSGALCTSMLDWAIRENIGFSHFVSVGNMMDVGIADLIDYFASDPATDSIILYVESITGARQFMSAARAFTRHKPIIAYKAGRFAESAKAAASHTGAMAGVDSVYEAALARAGIVRVFEVEDLYDCAELLARQKTPSGPRLAIVTNAGGPGVMATDALLQRDGSLAELSDVTIAKLDKLLPAAWSRGNPVDILGDAPPKRFATTVQTVLRDQGVDGVIVVLSPQAMTDPTGAAKAVIDAAKGARKPILTVWMGGSRVRPGIDLFNQAGIPTYATPEKAVRAFMYLVAYARNRDLLYETPREVPMEFQLSRRKLRSVFDTILTEGHDILSESTSKAFLEAYEIPIAKPYVARSKEDAVEFANRVGFPVALKAFSPDITHKTDVGGVELDLATEDEVLQSYQRILDRATKLRPDARVEGVTVQHMISDPCGRELIVGVKRDPVFGAVLLVGAGGTSAELFQDRALELPPLSESLARRMLESLKSWPLLQGYRGKPGVNLPRLIEVLMRLSYLVADYPEISEMDVNPLLATPEDAIALDARIVIDRDAVLHPVRPYSHLAIRPYPDELIKRAKLKDGTPVLLRPIKPEDEPMWRDMLATCSEETIRLRFRYLFRGTTHEMASRFCFNDYDREIAIVAEIEEMDQCVIAGVGRLVADVDHDEAEYAVLVGDPWHGIGLGSMLTDYCLGICDKWNIQKVVAEVAPENKRMLDMFTHRKFELDHRLGDDVVIAHKVLSAEVSTAH</sequence>
<dbReference type="InterPro" id="IPR043938">
    <property type="entry name" value="Ligase_CoA_dom"/>
</dbReference>
<evidence type="ECO:0000256" key="4">
    <source>
        <dbReference type="ARBA" id="ARBA00060888"/>
    </source>
</evidence>
<dbReference type="GO" id="GO:0046872">
    <property type="term" value="F:metal ion binding"/>
    <property type="evidence" value="ECO:0007669"/>
    <property type="project" value="InterPro"/>
</dbReference>
<feature type="domain" description="N-acetyltransferase" evidence="7">
    <location>
        <begin position="740"/>
        <end position="894"/>
    </location>
</feature>
<dbReference type="RefSeq" id="WP_145420558.1">
    <property type="nucleotide sequence ID" value="NZ_CP036526.1"/>
</dbReference>